<feature type="compositionally biased region" description="Low complexity" evidence="1">
    <location>
        <begin position="92"/>
        <end position="101"/>
    </location>
</feature>
<protein>
    <submittedName>
        <fullName evidence="2">Uncharacterized protein</fullName>
    </submittedName>
</protein>
<evidence type="ECO:0000256" key="1">
    <source>
        <dbReference type="SAM" id="MobiDB-lite"/>
    </source>
</evidence>
<dbReference type="EMBL" id="JAODUP010000534">
    <property type="protein sequence ID" value="KAK2147835.1"/>
    <property type="molecule type" value="Genomic_DNA"/>
</dbReference>
<comment type="caution">
    <text evidence="2">The sequence shown here is derived from an EMBL/GenBank/DDBJ whole genome shotgun (WGS) entry which is preliminary data.</text>
</comment>
<feature type="compositionally biased region" description="Polar residues" evidence="1">
    <location>
        <begin position="71"/>
        <end position="81"/>
    </location>
</feature>
<evidence type="ECO:0000313" key="2">
    <source>
        <dbReference type="EMBL" id="KAK2147835.1"/>
    </source>
</evidence>
<proteinExistence type="predicted"/>
<dbReference type="Proteomes" id="UP001208570">
    <property type="component" value="Unassembled WGS sequence"/>
</dbReference>
<gene>
    <name evidence="2" type="ORF">LSH36_532g05006</name>
</gene>
<sequence length="192" mass="20733">MTTTKDGRRSRRHNVIRIRSRKRLTRSNLCLISAGTDILKKRLQEQGAAGMIPNTAMIPNDYSSLKPVQNHVAQRSASLSMHQGGGGGPYGAGETPPGGTPDIMDGMIPSSVSPGYHQARLNAVDSSVPPSRDMSIPLPNHHQQQQQQQQQPDPPLRTGYPNGQSNTAAVRADSAILSEKRALLGTVKFHDS</sequence>
<dbReference type="AlphaFoldDB" id="A0AAD9MWA9"/>
<keyword evidence="3" id="KW-1185">Reference proteome</keyword>
<feature type="region of interest" description="Disordered" evidence="1">
    <location>
        <begin position="71"/>
        <end position="173"/>
    </location>
</feature>
<organism evidence="2 3">
    <name type="scientific">Paralvinella palmiformis</name>
    <dbReference type="NCBI Taxonomy" id="53620"/>
    <lineage>
        <taxon>Eukaryota</taxon>
        <taxon>Metazoa</taxon>
        <taxon>Spiralia</taxon>
        <taxon>Lophotrochozoa</taxon>
        <taxon>Annelida</taxon>
        <taxon>Polychaeta</taxon>
        <taxon>Sedentaria</taxon>
        <taxon>Canalipalpata</taxon>
        <taxon>Terebellida</taxon>
        <taxon>Terebelliformia</taxon>
        <taxon>Alvinellidae</taxon>
        <taxon>Paralvinella</taxon>
    </lineage>
</organism>
<name>A0AAD9MWA9_9ANNE</name>
<reference evidence="2" key="1">
    <citation type="journal article" date="2023" name="Mol. Biol. Evol.">
        <title>Third-Generation Sequencing Reveals the Adaptive Role of the Epigenome in Three Deep-Sea Polychaetes.</title>
        <authorList>
            <person name="Perez M."/>
            <person name="Aroh O."/>
            <person name="Sun Y."/>
            <person name="Lan Y."/>
            <person name="Juniper S.K."/>
            <person name="Young C.R."/>
            <person name="Angers B."/>
            <person name="Qian P.Y."/>
        </authorList>
    </citation>
    <scope>NUCLEOTIDE SEQUENCE</scope>
    <source>
        <strain evidence="2">P08H-3</strain>
    </source>
</reference>
<accession>A0AAD9MWA9</accession>
<evidence type="ECO:0000313" key="3">
    <source>
        <dbReference type="Proteomes" id="UP001208570"/>
    </source>
</evidence>